<reference evidence="16 17" key="2">
    <citation type="submission" date="2015-01" db="EMBL/GenBank/DDBJ databases">
        <title>Complete genome sequence of Pyrinomonas methylaliphatogenes type strain K22T.</title>
        <authorList>
            <person name="Lee K.C.Y."/>
            <person name="Power J.F."/>
            <person name="Dunfield P.F."/>
            <person name="Morgan X.C."/>
            <person name="Huttenhower C."/>
            <person name="Stott M.B."/>
        </authorList>
    </citation>
    <scope>NUCLEOTIDE SEQUENCE [LARGE SCALE GENOMIC DNA]</scope>
    <source>
        <strain evidence="16 17">K22</strain>
    </source>
</reference>
<dbReference type="OrthoDB" id="9764501at2"/>
<evidence type="ECO:0000256" key="7">
    <source>
        <dbReference type="ARBA" id="ARBA00022857"/>
    </source>
</evidence>
<organism evidence="16 17">
    <name type="scientific">Pyrinomonas methylaliphatogenes</name>
    <dbReference type="NCBI Taxonomy" id="454194"/>
    <lineage>
        <taxon>Bacteria</taxon>
        <taxon>Pseudomonadati</taxon>
        <taxon>Acidobacteriota</taxon>
        <taxon>Blastocatellia</taxon>
        <taxon>Blastocatellales</taxon>
        <taxon>Pyrinomonadaceae</taxon>
        <taxon>Pyrinomonas</taxon>
    </lineage>
</organism>
<dbReference type="Gene3D" id="3.20.20.70">
    <property type="entry name" value="Aldolase class I"/>
    <property type="match status" value="1"/>
</dbReference>
<evidence type="ECO:0000313" key="17">
    <source>
        <dbReference type="Proteomes" id="UP000031518"/>
    </source>
</evidence>
<dbReference type="InterPro" id="IPR018517">
    <property type="entry name" value="tRNA_hU_synthase_CS"/>
</dbReference>
<feature type="binding site" evidence="14">
    <location>
        <position position="174"/>
    </location>
    <ligand>
        <name>FMN</name>
        <dbReference type="ChEBI" id="CHEBI:58210"/>
    </ligand>
</feature>
<dbReference type="EMBL" id="CBXV010000002">
    <property type="protein sequence ID" value="CDM64570.1"/>
    <property type="molecule type" value="Genomic_DNA"/>
</dbReference>
<comment type="catalytic activity">
    <reaction evidence="11">
        <text>a 5,6-dihydrouridine in tRNA + NAD(+) = a uridine in tRNA + NADH + H(+)</text>
        <dbReference type="Rhea" id="RHEA:54452"/>
        <dbReference type="Rhea" id="RHEA-COMP:13339"/>
        <dbReference type="Rhea" id="RHEA-COMP:13887"/>
        <dbReference type="ChEBI" id="CHEBI:15378"/>
        <dbReference type="ChEBI" id="CHEBI:57540"/>
        <dbReference type="ChEBI" id="CHEBI:57945"/>
        <dbReference type="ChEBI" id="CHEBI:65315"/>
        <dbReference type="ChEBI" id="CHEBI:74443"/>
    </reaction>
</comment>
<evidence type="ECO:0000256" key="11">
    <source>
        <dbReference type="ARBA" id="ARBA00048802"/>
    </source>
</evidence>
<comment type="similarity">
    <text evidence="12">Belongs to the dus family.</text>
</comment>
<name>A0A0B6WWQ5_9BACT</name>
<evidence type="ECO:0000259" key="15">
    <source>
        <dbReference type="Pfam" id="PF01207"/>
    </source>
</evidence>
<evidence type="ECO:0000313" key="16">
    <source>
        <dbReference type="EMBL" id="CDM64570.1"/>
    </source>
</evidence>
<accession>A0A0B6WWQ5</accession>
<feature type="binding site" evidence="14">
    <location>
        <begin position="20"/>
        <end position="22"/>
    </location>
    <ligand>
        <name>FMN</name>
        <dbReference type="ChEBI" id="CHEBI:58210"/>
    </ligand>
</feature>
<dbReference type="EC" id="1.3.1.-" evidence="12"/>
<feature type="binding site" evidence="14">
    <location>
        <position position="144"/>
    </location>
    <ligand>
        <name>FMN</name>
        <dbReference type="ChEBI" id="CHEBI:58210"/>
    </ligand>
</feature>
<dbReference type="SUPFAM" id="SSF51395">
    <property type="entry name" value="FMN-linked oxidoreductases"/>
    <property type="match status" value="1"/>
</dbReference>
<dbReference type="InterPro" id="IPR024036">
    <property type="entry name" value="tRNA-dHydroUridine_Synthase_C"/>
</dbReference>
<dbReference type="NCBIfam" id="TIGR00737">
    <property type="entry name" value="nifR3_yhdG"/>
    <property type="match status" value="1"/>
</dbReference>
<dbReference type="GO" id="GO:0000049">
    <property type="term" value="F:tRNA binding"/>
    <property type="evidence" value="ECO:0007669"/>
    <property type="project" value="UniProtKB-KW"/>
</dbReference>
<dbReference type="GO" id="GO:0017150">
    <property type="term" value="F:tRNA dihydrouridine synthase activity"/>
    <property type="evidence" value="ECO:0007669"/>
    <property type="project" value="InterPro"/>
</dbReference>
<evidence type="ECO:0000256" key="6">
    <source>
        <dbReference type="ARBA" id="ARBA00022694"/>
    </source>
</evidence>
<keyword evidence="9 12" id="KW-0560">Oxidoreductase</keyword>
<feature type="binding site" evidence="14">
    <location>
        <position position="75"/>
    </location>
    <ligand>
        <name>FMN</name>
        <dbReference type="ChEBI" id="CHEBI:58210"/>
    </ligand>
</feature>
<feature type="binding site" evidence="14">
    <location>
        <begin position="229"/>
        <end position="230"/>
    </location>
    <ligand>
        <name>FMN</name>
        <dbReference type="ChEBI" id="CHEBI:58210"/>
    </ligand>
</feature>
<dbReference type="InterPro" id="IPR004652">
    <property type="entry name" value="DusB-like"/>
</dbReference>
<evidence type="ECO:0000256" key="9">
    <source>
        <dbReference type="ARBA" id="ARBA00023002"/>
    </source>
</evidence>
<keyword evidence="8" id="KW-0694">RNA-binding</keyword>
<dbReference type="RefSeq" id="WP_060635266.1">
    <property type="nucleotide sequence ID" value="NZ_CBXV010000002.1"/>
</dbReference>
<comment type="function">
    <text evidence="2 12">Catalyzes the synthesis of 5,6-dihydrouridine (D), a modified base found in the D-loop of most tRNAs, via the reduction of the C5-C6 double bond in target uridines.</text>
</comment>
<dbReference type="CDD" id="cd02801">
    <property type="entry name" value="DUS_like_FMN"/>
    <property type="match status" value="1"/>
</dbReference>
<dbReference type="Gene3D" id="1.10.1200.80">
    <property type="entry name" value="Putative flavin oxidoreducatase, domain 2"/>
    <property type="match status" value="1"/>
</dbReference>
<evidence type="ECO:0000256" key="10">
    <source>
        <dbReference type="ARBA" id="ARBA00048205"/>
    </source>
</evidence>
<evidence type="ECO:0000256" key="8">
    <source>
        <dbReference type="ARBA" id="ARBA00022884"/>
    </source>
</evidence>
<feature type="domain" description="DUS-like FMN-binding" evidence="15">
    <location>
        <begin position="18"/>
        <end position="321"/>
    </location>
</feature>
<sequence>MTKPFKIRDIEINPPLILSPMAGVTDVAFRCLLKRRGGIGLTVSEFISVEGLTRNNPKSWRQMRFHEYERPFAVQIFGAQPERMRMAAEMAQEAGADIVDINCGCPAPKVVKHGGGSGLLRDLPRLEAILREVRKGITIPLTIKIRAGYSDREINCVEVARLAEDCGVEHVALHGRTREQGYRGFANWDLVRQVKEAVKIPVSGSGDVTTIEGAFQRWRETGCDGILIGRGAMMNPWIFRQIEDALHGREPFQPTLEDKRAVLLEYFELLRDDMPEIAAINRMKQLAGHFTKGLPGGARFRTAIYHSHSVQEILDRIEEYFTAIAQGRPYMGEETTDTSDVPALTSCDALCEAV</sequence>
<dbReference type="PANTHER" id="PTHR45846">
    <property type="entry name" value="TRNA-DIHYDROURIDINE(47) SYNTHASE [NAD(P)(+)]-LIKE"/>
    <property type="match status" value="1"/>
</dbReference>
<evidence type="ECO:0000256" key="1">
    <source>
        <dbReference type="ARBA" id="ARBA00001917"/>
    </source>
</evidence>
<dbReference type="GO" id="GO:0050660">
    <property type="term" value="F:flavin adenine dinucleotide binding"/>
    <property type="evidence" value="ECO:0007669"/>
    <property type="project" value="InterPro"/>
</dbReference>
<comment type="catalytic activity">
    <reaction evidence="10">
        <text>a 5,6-dihydrouridine in tRNA + NADP(+) = a uridine in tRNA + NADPH + H(+)</text>
        <dbReference type="Rhea" id="RHEA:23624"/>
        <dbReference type="Rhea" id="RHEA-COMP:13339"/>
        <dbReference type="Rhea" id="RHEA-COMP:13887"/>
        <dbReference type="ChEBI" id="CHEBI:15378"/>
        <dbReference type="ChEBI" id="CHEBI:57783"/>
        <dbReference type="ChEBI" id="CHEBI:58349"/>
        <dbReference type="ChEBI" id="CHEBI:65315"/>
        <dbReference type="ChEBI" id="CHEBI:74443"/>
    </reaction>
</comment>
<keyword evidence="7" id="KW-0521">NADP</keyword>
<evidence type="ECO:0000256" key="5">
    <source>
        <dbReference type="ARBA" id="ARBA00022643"/>
    </source>
</evidence>
<evidence type="ECO:0000256" key="12">
    <source>
        <dbReference type="PIRNR" id="PIRNR006621"/>
    </source>
</evidence>
<evidence type="ECO:0000256" key="13">
    <source>
        <dbReference type="PIRSR" id="PIRSR006621-1"/>
    </source>
</evidence>
<comment type="cofactor">
    <cofactor evidence="1 12 14">
        <name>FMN</name>
        <dbReference type="ChEBI" id="CHEBI:58210"/>
    </cofactor>
</comment>
<evidence type="ECO:0000256" key="4">
    <source>
        <dbReference type="ARBA" id="ARBA00022630"/>
    </source>
</evidence>
<dbReference type="InterPro" id="IPR001269">
    <property type="entry name" value="DUS_fam"/>
</dbReference>
<dbReference type="AlphaFoldDB" id="A0A0B6WWQ5"/>
<keyword evidence="3" id="KW-0820">tRNA-binding</keyword>
<dbReference type="Proteomes" id="UP000031518">
    <property type="component" value="Unassembled WGS sequence"/>
</dbReference>
<dbReference type="STRING" id="454194.PYK22_00564"/>
<reference evidence="16 17" key="1">
    <citation type="submission" date="2013-12" db="EMBL/GenBank/DDBJ databases">
        <authorList>
            <person name="Stott M."/>
        </authorList>
    </citation>
    <scope>NUCLEOTIDE SEQUENCE [LARGE SCALE GENOMIC DNA]</scope>
    <source>
        <strain evidence="16 17">K22</strain>
    </source>
</reference>
<evidence type="ECO:0000256" key="14">
    <source>
        <dbReference type="PIRSR" id="PIRSR006621-2"/>
    </source>
</evidence>
<dbReference type="PROSITE" id="PS01136">
    <property type="entry name" value="UPF0034"/>
    <property type="match status" value="1"/>
</dbReference>
<protein>
    <recommendedName>
        <fullName evidence="12">tRNA-dihydrouridine synthase</fullName>
        <ecNumber evidence="12">1.3.1.-</ecNumber>
    </recommendedName>
</protein>
<dbReference type="PIRSF" id="PIRSF006621">
    <property type="entry name" value="Dus"/>
    <property type="match status" value="1"/>
</dbReference>
<feature type="active site" description="Proton donor" evidence="13">
    <location>
        <position position="105"/>
    </location>
</feature>
<dbReference type="InterPro" id="IPR013785">
    <property type="entry name" value="Aldolase_TIM"/>
</dbReference>
<evidence type="ECO:0000256" key="2">
    <source>
        <dbReference type="ARBA" id="ARBA00002790"/>
    </source>
</evidence>
<dbReference type="PANTHER" id="PTHR45846:SF1">
    <property type="entry name" value="TRNA-DIHYDROURIDINE(47) SYNTHASE [NAD(P)(+)]-LIKE"/>
    <property type="match status" value="1"/>
</dbReference>
<dbReference type="InterPro" id="IPR035587">
    <property type="entry name" value="DUS-like_FMN-bd"/>
</dbReference>
<keyword evidence="4 12" id="KW-0285">Flavoprotein</keyword>
<keyword evidence="17" id="KW-1185">Reference proteome</keyword>
<keyword evidence="14" id="KW-0547">Nucleotide-binding</keyword>
<dbReference type="Pfam" id="PF01207">
    <property type="entry name" value="Dus"/>
    <property type="match status" value="1"/>
</dbReference>
<keyword evidence="6 12" id="KW-0819">tRNA processing</keyword>
<keyword evidence="5 12" id="KW-0288">FMN</keyword>
<evidence type="ECO:0000256" key="3">
    <source>
        <dbReference type="ARBA" id="ARBA00022555"/>
    </source>
</evidence>
<gene>
    <name evidence="16" type="ORF">PYK22_00564</name>
</gene>
<proteinExistence type="inferred from homology"/>